<sequence>MPPRRARCRQIDRWPPSFSALCTLSAADSLSRAIAAALRRQAARHVEHVTSNSDDVYASLRVIREQIFVV</sequence>
<protein>
    <submittedName>
        <fullName evidence="1">Putative secreted protein</fullName>
    </submittedName>
</protein>
<proteinExistence type="predicted"/>
<accession>A0A147BJ00</accession>
<evidence type="ECO:0000313" key="1">
    <source>
        <dbReference type="EMBL" id="JAR90746.1"/>
    </source>
</evidence>
<dbReference type="AlphaFoldDB" id="A0A147BJ00"/>
<name>A0A147BJ00_IXORI</name>
<reference evidence="1" key="1">
    <citation type="journal article" date="2018" name="PLoS Negl. Trop. Dis.">
        <title>Sialome diversity of ticks revealed by RNAseq of single tick salivary glands.</title>
        <authorList>
            <person name="Perner J."/>
            <person name="Kropackova S."/>
            <person name="Kopacek P."/>
            <person name="Ribeiro J.M."/>
        </authorList>
    </citation>
    <scope>NUCLEOTIDE SEQUENCE</scope>
    <source>
        <strain evidence="1">Siblings of single egg batch collected in Ceske Budejovice</strain>
        <tissue evidence="1">Salivary glands</tissue>
    </source>
</reference>
<dbReference type="EMBL" id="GEGO01004658">
    <property type="protein sequence ID" value="JAR90746.1"/>
    <property type="molecule type" value="Transcribed_RNA"/>
</dbReference>
<organism evidence="1">
    <name type="scientific">Ixodes ricinus</name>
    <name type="common">Common tick</name>
    <name type="synonym">Acarus ricinus</name>
    <dbReference type="NCBI Taxonomy" id="34613"/>
    <lineage>
        <taxon>Eukaryota</taxon>
        <taxon>Metazoa</taxon>
        <taxon>Ecdysozoa</taxon>
        <taxon>Arthropoda</taxon>
        <taxon>Chelicerata</taxon>
        <taxon>Arachnida</taxon>
        <taxon>Acari</taxon>
        <taxon>Parasitiformes</taxon>
        <taxon>Ixodida</taxon>
        <taxon>Ixodoidea</taxon>
        <taxon>Ixodidae</taxon>
        <taxon>Ixodinae</taxon>
        <taxon>Ixodes</taxon>
    </lineage>
</organism>